<feature type="region of interest" description="Disordered" evidence="7">
    <location>
        <begin position="463"/>
        <end position="487"/>
    </location>
</feature>
<evidence type="ECO:0000256" key="1">
    <source>
        <dbReference type="ARBA" id="ARBA00022490"/>
    </source>
</evidence>
<keyword evidence="4 6" id="KW-0267">Excision nuclease</keyword>
<dbReference type="PANTHER" id="PTHR30562">
    <property type="entry name" value="UVRC/OXIDOREDUCTASE"/>
    <property type="match status" value="1"/>
</dbReference>
<keyword evidence="5 6" id="KW-0234">DNA repair</keyword>
<keyword evidence="3 6" id="KW-0228">DNA excision</keyword>
<comment type="similarity">
    <text evidence="6">Belongs to the UvrC family.</text>
</comment>
<proteinExistence type="inferred from homology"/>
<keyword evidence="1 6" id="KW-0963">Cytoplasm</keyword>
<keyword evidence="13" id="KW-1185">Reference proteome</keyword>
<evidence type="ECO:0000256" key="6">
    <source>
        <dbReference type="HAMAP-Rule" id="MF_00203"/>
    </source>
</evidence>
<name>A0A934SL08_9MICO</name>
<dbReference type="GO" id="GO:0009432">
    <property type="term" value="P:SOS response"/>
    <property type="evidence" value="ECO:0007669"/>
    <property type="project" value="UniProtKB-UniRule"/>
</dbReference>
<comment type="subcellular location">
    <subcellularLocation>
        <location evidence="6">Cytoplasm</location>
    </subcellularLocation>
</comment>
<dbReference type="InterPro" id="IPR038476">
    <property type="entry name" value="UvrC_RNase_H_dom_sf"/>
</dbReference>
<feature type="compositionally biased region" description="Acidic residues" evidence="7">
    <location>
        <begin position="470"/>
        <end position="486"/>
    </location>
</feature>
<dbReference type="Gene3D" id="3.40.1440.10">
    <property type="entry name" value="GIY-YIG endonuclease"/>
    <property type="match status" value="1"/>
</dbReference>
<evidence type="ECO:0000256" key="7">
    <source>
        <dbReference type="SAM" id="MobiDB-lite"/>
    </source>
</evidence>
<protein>
    <recommendedName>
        <fullName evidence="6">UvrABC system protein C</fullName>
        <shortName evidence="6">Protein UvrC</shortName>
    </recommendedName>
    <alternativeName>
        <fullName evidence="6">Excinuclease ABC subunit C</fullName>
    </alternativeName>
</protein>
<evidence type="ECO:0000259" key="10">
    <source>
        <dbReference type="PROSITE" id="PS50165"/>
    </source>
</evidence>
<dbReference type="Pfam" id="PF22920">
    <property type="entry name" value="UvrC_RNaseH"/>
    <property type="match status" value="1"/>
</dbReference>
<dbReference type="InterPro" id="IPR000305">
    <property type="entry name" value="GIY-YIG_endonuc"/>
</dbReference>
<sequence>MSGTVSWRPKAGEIPQQPGVYRFRDQNQRVLYVGKAKNLRSRLSNYFQPLRSLHERTRRMVLTAASVEWTVVGTEFEALSLEFTWIKEFDPPFNVQFKDDKSYPYLAITLGDDVPRVLVTRHKTMKGARYFGPYTKVWAIRETVDLMLKAFPMRSCSDATYKRAEQTGRPCLLGDIGKCAAPCVKRITKEDHKSIALDFASFMAGNDSRYITDVRKKMMAAAETQDYESAARYRDQLGALETALSKSAVVLAEDVDADVFGIAHDELAAAVQQFTVRGGRIRGVRSWVVDKELDLALGELVELVLQNAYEDELVPPRQIVVPELPEDVKELEVWLSGIRSGRDGNGKVGLRVAQRGDLAALAQTVETNAKNALMLYKTRRSGDFTARSQALADIQDALGMPDAPLRMECYDVSHLSGTNIVASMVVFEDGLPRKDQYRRFSIPESTDDTESIYQTLSRRLAYLDPTGSESDPEGTEAADPTTDDIVDPAAETRRQKFAYRPNLLIVDGGQPQVAAAKRALEDAGITDIHLCGIAKRLEEIWLPDSDYPVILPRNSDALFMIQRIRDEAHRFAITYQRQRRKKDVSSQLGEIPGLGPARVKELLRHFGSVTQLRTADQTAIAEVQGIGPTLAQTIYERLRQ</sequence>
<dbReference type="Gene3D" id="1.10.150.20">
    <property type="entry name" value="5' to 3' exonuclease, C-terminal subdomain"/>
    <property type="match status" value="1"/>
</dbReference>
<dbReference type="PANTHER" id="PTHR30562:SF1">
    <property type="entry name" value="UVRABC SYSTEM PROTEIN C"/>
    <property type="match status" value="1"/>
</dbReference>
<dbReference type="InterPro" id="IPR050066">
    <property type="entry name" value="UvrABC_protein_C"/>
</dbReference>
<dbReference type="EMBL" id="JAEPES010000003">
    <property type="protein sequence ID" value="MBK4348035.1"/>
    <property type="molecule type" value="Genomic_DNA"/>
</dbReference>
<comment type="subunit">
    <text evidence="6">Interacts with UvrB in an incision complex.</text>
</comment>
<dbReference type="HAMAP" id="MF_00203">
    <property type="entry name" value="UvrC"/>
    <property type="match status" value="1"/>
</dbReference>
<dbReference type="AlphaFoldDB" id="A0A934SL08"/>
<organism evidence="11 13">
    <name type="scientific">Lacisediminihabitans changchengi</name>
    <dbReference type="NCBI Taxonomy" id="2787634"/>
    <lineage>
        <taxon>Bacteria</taxon>
        <taxon>Bacillati</taxon>
        <taxon>Actinomycetota</taxon>
        <taxon>Actinomycetes</taxon>
        <taxon>Micrococcales</taxon>
        <taxon>Microbacteriaceae</taxon>
        <taxon>Lacisediminihabitans</taxon>
    </lineage>
</organism>
<dbReference type="NCBIfam" id="TIGR00194">
    <property type="entry name" value="uvrC"/>
    <property type="match status" value="1"/>
</dbReference>
<evidence type="ECO:0000259" key="8">
    <source>
        <dbReference type="PROSITE" id="PS50151"/>
    </source>
</evidence>
<dbReference type="Proteomes" id="UP000636458">
    <property type="component" value="Unassembled WGS sequence"/>
</dbReference>
<evidence type="ECO:0000259" key="9">
    <source>
        <dbReference type="PROSITE" id="PS50164"/>
    </source>
</evidence>
<dbReference type="Pfam" id="PF08459">
    <property type="entry name" value="UvrC_RNaseH_dom"/>
    <property type="match status" value="1"/>
</dbReference>
<dbReference type="InterPro" id="IPR001162">
    <property type="entry name" value="UvrC_RNase_H_dom"/>
</dbReference>
<dbReference type="Gene3D" id="4.10.860.10">
    <property type="entry name" value="UVR domain"/>
    <property type="match status" value="1"/>
</dbReference>
<evidence type="ECO:0000256" key="4">
    <source>
        <dbReference type="ARBA" id="ARBA00022881"/>
    </source>
</evidence>
<dbReference type="GO" id="GO:0003677">
    <property type="term" value="F:DNA binding"/>
    <property type="evidence" value="ECO:0007669"/>
    <property type="project" value="UniProtKB-UniRule"/>
</dbReference>
<accession>A0A934SL08</accession>
<dbReference type="Pfam" id="PF14520">
    <property type="entry name" value="HHH_5"/>
    <property type="match status" value="1"/>
</dbReference>
<dbReference type="InterPro" id="IPR036876">
    <property type="entry name" value="UVR_dom_sf"/>
</dbReference>
<evidence type="ECO:0000256" key="5">
    <source>
        <dbReference type="ARBA" id="ARBA00023204"/>
    </source>
</evidence>
<dbReference type="SMART" id="SM00278">
    <property type="entry name" value="HhH1"/>
    <property type="match status" value="2"/>
</dbReference>
<dbReference type="SUPFAM" id="SSF46600">
    <property type="entry name" value="C-terminal UvrC-binding domain of UvrB"/>
    <property type="match status" value="1"/>
</dbReference>
<dbReference type="InterPro" id="IPR001943">
    <property type="entry name" value="UVR_dom"/>
</dbReference>
<dbReference type="SUPFAM" id="SSF47781">
    <property type="entry name" value="RuvA domain 2-like"/>
    <property type="match status" value="1"/>
</dbReference>
<dbReference type="Pfam" id="PF02151">
    <property type="entry name" value="UVR"/>
    <property type="match status" value="1"/>
</dbReference>
<dbReference type="InterPro" id="IPR003583">
    <property type="entry name" value="Hlx-hairpin-Hlx_DNA-bd_motif"/>
</dbReference>
<dbReference type="Pfam" id="PF01541">
    <property type="entry name" value="GIY-YIG"/>
    <property type="match status" value="1"/>
</dbReference>
<dbReference type="InterPro" id="IPR047296">
    <property type="entry name" value="GIY-YIG_UvrC_Cho"/>
</dbReference>
<reference evidence="11" key="1">
    <citation type="submission" date="2021-01" db="EMBL/GenBank/DDBJ databases">
        <title>Lacisediminihabitans sp. nov. strain G11-30, isolated from Antarctic Soil.</title>
        <authorList>
            <person name="Li J."/>
        </authorList>
    </citation>
    <scope>NUCLEOTIDE SEQUENCE</scope>
    <source>
        <strain evidence="11">G11-30</strain>
    </source>
</reference>
<dbReference type="RefSeq" id="WP_200555445.1">
    <property type="nucleotide sequence ID" value="NZ_JAEPES010000001.1"/>
</dbReference>
<evidence type="ECO:0000313" key="11">
    <source>
        <dbReference type="EMBL" id="MBK4346842.1"/>
    </source>
</evidence>
<dbReference type="EMBL" id="JAEPES010000001">
    <property type="protein sequence ID" value="MBK4346842.1"/>
    <property type="molecule type" value="Genomic_DNA"/>
</dbReference>
<gene>
    <name evidence="6 11" type="primary">uvrC</name>
    <name evidence="11" type="ORF">IV501_04290</name>
    <name evidence="12" type="ORF">IV501_10335</name>
</gene>
<dbReference type="InterPro" id="IPR035901">
    <property type="entry name" value="GIY-YIG_endonuc_sf"/>
</dbReference>
<dbReference type="GO" id="GO:0009381">
    <property type="term" value="F:excinuclease ABC activity"/>
    <property type="evidence" value="ECO:0007669"/>
    <property type="project" value="UniProtKB-UniRule"/>
</dbReference>
<evidence type="ECO:0000256" key="3">
    <source>
        <dbReference type="ARBA" id="ARBA00022769"/>
    </source>
</evidence>
<dbReference type="PROSITE" id="PS50164">
    <property type="entry name" value="GIY_YIG"/>
    <property type="match status" value="1"/>
</dbReference>
<feature type="domain" description="UvrC family homology region profile" evidence="10">
    <location>
        <begin position="259"/>
        <end position="520"/>
    </location>
</feature>
<evidence type="ECO:0000313" key="13">
    <source>
        <dbReference type="Proteomes" id="UP000636458"/>
    </source>
</evidence>
<comment type="function">
    <text evidence="6">The UvrABC repair system catalyzes the recognition and processing of DNA lesions. UvrC both incises the 5' and 3' sides of the lesion. The N-terminal half is responsible for the 3' incision and the C-terminal half is responsible for the 5' incision.</text>
</comment>
<comment type="caution">
    <text evidence="11">The sequence shown here is derived from an EMBL/GenBank/DDBJ whole genome shotgun (WGS) entry which is preliminary data.</text>
</comment>
<dbReference type="PROSITE" id="PS50151">
    <property type="entry name" value="UVR"/>
    <property type="match status" value="1"/>
</dbReference>
<dbReference type="GO" id="GO:0009380">
    <property type="term" value="C:excinuclease repair complex"/>
    <property type="evidence" value="ECO:0007669"/>
    <property type="project" value="InterPro"/>
</dbReference>
<dbReference type="PROSITE" id="PS50165">
    <property type="entry name" value="UVRC"/>
    <property type="match status" value="1"/>
</dbReference>
<dbReference type="Gene3D" id="3.30.420.340">
    <property type="entry name" value="UvrC, RNAse H endonuclease domain"/>
    <property type="match status" value="1"/>
</dbReference>
<dbReference type="SMART" id="SM00465">
    <property type="entry name" value="GIYc"/>
    <property type="match status" value="1"/>
</dbReference>
<dbReference type="GO" id="GO:0005737">
    <property type="term" value="C:cytoplasm"/>
    <property type="evidence" value="ECO:0007669"/>
    <property type="project" value="UniProtKB-SubCell"/>
</dbReference>
<dbReference type="SUPFAM" id="SSF82771">
    <property type="entry name" value="GIY-YIG endonuclease"/>
    <property type="match status" value="1"/>
</dbReference>
<dbReference type="FunFam" id="3.40.1440.10:FF:000001">
    <property type="entry name" value="UvrABC system protein C"/>
    <property type="match status" value="1"/>
</dbReference>
<evidence type="ECO:0000256" key="2">
    <source>
        <dbReference type="ARBA" id="ARBA00022763"/>
    </source>
</evidence>
<dbReference type="NCBIfam" id="NF001824">
    <property type="entry name" value="PRK00558.1-5"/>
    <property type="match status" value="1"/>
</dbReference>
<feature type="domain" description="GIY-YIG" evidence="9">
    <location>
        <begin position="16"/>
        <end position="95"/>
    </location>
</feature>
<dbReference type="InterPro" id="IPR010994">
    <property type="entry name" value="RuvA_2-like"/>
</dbReference>
<dbReference type="GO" id="GO:0006289">
    <property type="term" value="P:nucleotide-excision repair"/>
    <property type="evidence" value="ECO:0007669"/>
    <property type="project" value="UniProtKB-UniRule"/>
</dbReference>
<dbReference type="CDD" id="cd10434">
    <property type="entry name" value="GIY-YIG_UvrC_Cho"/>
    <property type="match status" value="1"/>
</dbReference>
<keyword evidence="2 6" id="KW-0227">DNA damage</keyword>
<evidence type="ECO:0000313" key="12">
    <source>
        <dbReference type="EMBL" id="MBK4348035.1"/>
    </source>
</evidence>
<keyword evidence="6" id="KW-0742">SOS response</keyword>
<feature type="domain" description="UVR" evidence="8">
    <location>
        <begin position="208"/>
        <end position="243"/>
    </location>
</feature>
<dbReference type="InterPro" id="IPR004791">
    <property type="entry name" value="UvrC"/>
</dbReference>